<sequence length="1030" mass="115363">MRMRMSTVYLVRRTLGILVVILVLVSLYWNYKLHATKKKQFSQPSLESLTQRDEVSALKKGKISSHKNRGTTTTKSAVTHATTRGAPTRLLQKLSQLEARLNQSHAVSMIIFHDPENVLRSKDSLYGLSLEKQGYKVKVVSNLSEDGPDSMISSSWSGIMCYSQRQSGSHPCLNKKSLTKLKLHQKVSYIPGLDKILILPDKFCYTMSAAHHLPALTSSPLSVPCSVSPSKSISEKVFKSLDNSTLFLIKPSEEASPLITFTRMLTVERMLQIKGVLHAIRHPLFIDSQPVIIKVYVLITSMTPLRVFRHHDGSAVIMTQDKGIKETWTLHQLDVYLSESFSANDVSRAWSQVDEMIVKSLMISESSLLGDKLKMELLSQSSNFFHLLEFYFTFNSSLHPFLLEVKPTLDGSTSPDVVRDTIQLVFGATSSVRHVHEMLQKENKTIGVEGLYCSQQHKICLDDSELVYVIENHRQATALGRFKKLYPTSESNKYQQLLDDLVSSDDDSLDSRLKTHKRRSTPQLHSVLTEMESYREGFASDGDVPHVDQRKGYWETDDDDYPDKISPDSSSNVQRQSRPKCNEDSSADPVLTAIYIDPTSADFTPAFTPEITEYDVTFPFDVAVVKIWGATTCGSEARVNSVTGTSGAANYSVGVGWNKFAIHLVDTSLAHPSVIGTYNINIYRRGRSNQHKPFSDSATTHEMCSLKQDCDLKAFPGLPCGPQKIPEKTMNEFLESRVDLPWCENGDAPGSWVFPCANCSDPSSCFWREAKWTPDSCTHNILSNKDAKTCLASKKILFVGDSTNRGIMYYLMEKINGSLQQWEKTHSMKVYSSALNDGKTSVSFAYYPQFWLPPDRKPVFLKALQHLMARFMPLTNSTDTILVVGGVQWLLPSHVIAIKTTVSSLGLGGIKVIIKTLGSGFHLPVPGFVKLNLEGQQKVAQRNQMVMKAARTAGFEVVDTHAMTVARYKEFLMGKCGCHFHKVVDLRSHQREDDEIPSTLLNTMDSLPRYHVIGPINSAYSEIIISRMCS</sequence>
<dbReference type="Pfam" id="PF03133">
    <property type="entry name" value="TTL"/>
    <property type="match status" value="1"/>
</dbReference>
<dbReference type="InterPro" id="IPR025883">
    <property type="entry name" value="Cadherin-like_domain"/>
</dbReference>
<evidence type="ECO:0000259" key="3">
    <source>
        <dbReference type="Pfam" id="PF24536"/>
    </source>
</evidence>
<evidence type="ECO:0000259" key="2">
    <source>
        <dbReference type="Pfam" id="PF12733"/>
    </source>
</evidence>
<reference evidence="5" key="1">
    <citation type="submission" date="2025-08" db="UniProtKB">
        <authorList>
            <consortium name="RefSeq"/>
        </authorList>
    </citation>
    <scope>IDENTIFICATION</scope>
    <source>
        <tissue evidence="5">Tentacle</tissue>
    </source>
</reference>
<feature type="domain" description="NXPE C-terminal" evidence="3">
    <location>
        <begin position="772"/>
        <end position="892"/>
    </location>
</feature>
<proteinExistence type="predicted"/>
<evidence type="ECO:0000256" key="1">
    <source>
        <dbReference type="SAM" id="MobiDB-lite"/>
    </source>
</evidence>
<dbReference type="OrthoDB" id="2016263at2759"/>
<dbReference type="Gene3D" id="3.30.470.20">
    <property type="entry name" value="ATP-grasp fold, B domain"/>
    <property type="match status" value="1"/>
</dbReference>
<dbReference type="RefSeq" id="XP_031570865.1">
    <property type="nucleotide sequence ID" value="XM_031715005.1"/>
</dbReference>
<dbReference type="Proteomes" id="UP000515163">
    <property type="component" value="Unplaced"/>
</dbReference>
<organism evidence="4 5">
    <name type="scientific">Actinia tenebrosa</name>
    <name type="common">Australian red waratah sea anemone</name>
    <dbReference type="NCBI Taxonomy" id="6105"/>
    <lineage>
        <taxon>Eukaryota</taxon>
        <taxon>Metazoa</taxon>
        <taxon>Cnidaria</taxon>
        <taxon>Anthozoa</taxon>
        <taxon>Hexacorallia</taxon>
        <taxon>Actiniaria</taxon>
        <taxon>Actiniidae</taxon>
        <taxon>Actinia</taxon>
    </lineage>
</organism>
<accession>A0A6P8IYG4</accession>
<dbReference type="InParanoid" id="A0A6P8IYG4"/>
<evidence type="ECO:0000313" key="4">
    <source>
        <dbReference type="Proteomes" id="UP000515163"/>
    </source>
</evidence>
<dbReference type="GeneID" id="116305157"/>
<dbReference type="PANTHER" id="PTHR14776">
    <property type="entry name" value="CADHERIN-LIKE AND PC-ESTERASE DOMAIN-CONTAINING PROTEIN 1"/>
    <property type="match status" value="1"/>
</dbReference>
<keyword evidence="4" id="KW-1185">Reference proteome</keyword>
<feature type="region of interest" description="Disordered" evidence="1">
    <location>
        <begin position="538"/>
        <end position="586"/>
    </location>
</feature>
<dbReference type="InterPro" id="IPR004344">
    <property type="entry name" value="TTL/TTLL_fam"/>
</dbReference>
<feature type="compositionally biased region" description="Low complexity" evidence="1">
    <location>
        <begin position="71"/>
        <end position="82"/>
    </location>
</feature>
<feature type="compositionally biased region" description="Basic and acidic residues" evidence="1">
    <location>
        <begin position="543"/>
        <end position="554"/>
    </location>
</feature>
<dbReference type="Pfam" id="PF12733">
    <property type="entry name" value="Cadherin-like"/>
    <property type="match status" value="1"/>
</dbReference>
<gene>
    <name evidence="5" type="primary">LOC116305157</name>
</gene>
<protein>
    <submittedName>
        <fullName evidence="5">Cadherin-like and PC-esterase domain-containing protein 1 isoform X1</fullName>
    </submittedName>
</protein>
<dbReference type="PANTHER" id="PTHR14776:SF1">
    <property type="entry name" value="CADHERIN-LIKE AND PC-ESTERASE DOMAIN-CONTAINING PROTEIN 1"/>
    <property type="match status" value="1"/>
</dbReference>
<dbReference type="AlphaFoldDB" id="A0A6P8IYG4"/>
<dbReference type="Pfam" id="PF24536">
    <property type="entry name" value="NXPE4_C"/>
    <property type="match status" value="1"/>
</dbReference>
<name>A0A6P8IYG4_ACTTE</name>
<feature type="domain" description="Cadherin-like beta-sandwich-like" evidence="2">
    <location>
        <begin position="601"/>
        <end position="685"/>
    </location>
</feature>
<feature type="region of interest" description="Disordered" evidence="1">
    <location>
        <begin position="57"/>
        <end position="82"/>
    </location>
</feature>
<dbReference type="InterPro" id="IPR057106">
    <property type="entry name" value="NXPE4_C"/>
</dbReference>
<evidence type="ECO:0000313" key="5">
    <source>
        <dbReference type="RefSeq" id="XP_031570865.1"/>
    </source>
</evidence>
<dbReference type="FunCoup" id="A0A6P8IYG4">
    <property type="interactions" value="298"/>
</dbReference>
<feature type="compositionally biased region" description="Basic residues" evidence="1">
    <location>
        <begin position="59"/>
        <end position="69"/>
    </location>
</feature>
<dbReference type="KEGG" id="aten:116305157"/>